<reference evidence="2 3" key="1">
    <citation type="submission" date="2016-06" db="EMBL/GenBank/DDBJ databases">
        <authorList>
            <person name="Kjaerup R.B."/>
            <person name="Dalgaard T.S."/>
            <person name="Juul-Madsen H.R."/>
        </authorList>
    </citation>
    <scope>NUCLEOTIDE SEQUENCE [LARGE SCALE GENOMIC DNA]</scope>
</reference>
<dbReference type="Proteomes" id="UP000215127">
    <property type="component" value="Chromosome 9"/>
</dbReference>
<keyword evidence="3" id="KW-1185">Reference proteome</keyword>
<evidence type="ECO:0000256" key="1">
    <source>
        <dbReference type="SAM" id="MobiDB-lite"/>
    </source>
</evidence>
<accession>A0A1X7S3B7</accession>
<feature type="compositionally biased region" description="Polar residues" evidence="1">
    <location>
        <begin position="20"/>
        <end position="37"/>
    </location>
</feature>
<evidence type="ECO:0000313" key="2">
    <source>
        <dbReference type="EMBL" id="SMQ53921.1"/>
    </source>
</evidence>
<evidence type="ECO:0000313" key="3">
    <source>
        <dbReference type="Proteomes" id="UP000215127"/>
    </source>
</evidence>
<name>A0A1X7S3B7_ZYMT9</name>
<gene>
    <name evidence="2" type="ORF">ZT3D7_G9075</name>
</gene>
<sequence length="251" mass="28949">MVNADKENWATSCCAPNPPLTRTNTKAIQAAQVPSKQASKRKMHEAQQLANKKPRADEERYRTSKTTVELVKDLPQELFDSILALVMAPDISMTSIVHIDKQHKPPKCLQLTRSLHNKLARNYYATNVFSFTSLDLCRQWFKALAPQHSRWVKTMRYAPSSTAQYPEKGDVMNNRTQKFEEARETLAGLYWKVTSGLMFIGPQEPVYKVMEWRKVELPAWRHPSVHMSRDEYKCWLGWSTRRAIVGEVLGL</sequence>
<proteinExistence type="predicted"/>
<feature type="region of interest" description="Disordered" evidence="1">
    <location>
        <begin position="1"/>
        <end position="62"/>
    </location>
</feature>
<protein>
    <recommendedName>
        <fullName evidence="4">F-box domain-containing protein</fullName>
    </recommendedName>
</protein>
<organism evidence="2 3">
    <name type="scientific">Zymoseptoria tritici (strain ST99CH_3D7)</name>
    <dbReference type="NCBI Taxonomy" id="1276538"/>
    <lineage>
        <taxon>Eukaryota</taxon>
        <taxon>Fungi</taxon>
        <taxon>Dikarya</taxon>
        <taxon>Ascomycota</taxon>
        <taxon>Pezizomycotina</taxon>
        <taxon>Dothideomycetes</taxon>
        <taxon>Dothideomycetidae</taxon>
        <taxon>Mycosphaerellales</taxon>
        <taxon>Mycosphaerellaceae</taxon>
        <taxon>Zymoseptoria</taxon>
    </lineage>
</organism>
<dbReference type="EMBL" id="LT853700">
    <property type="protein sequence ID" value="SMQ53921.1"/>
    <property type="molecule type" value="Genomic_DNA"/>
</dbReference>
<dbReference type="AlphaFoldDB" id="A0A1X7S3B7"/>
<evidence type="ECO:0008006" key="4">
    <source>
        <dbReference type="Google" id="ProtNLM"/>
    </source>
</evidence>